<protein>
    <submittedName>
        <fullName evidence="5">Uncharacterized protein</fullName>
    </submittedName>
</protein>
<evidence type="ECO:0000313" key="5">
    <source>
        <dbReference type="EMBL" id="KAK3900596.1"/>
    </source>
</evidence>
<gene>
    <name evidence="5" type="ORF">C8A05DRAFT_35756</name>
</gene>
<dbReference type="PANTHER" id="PTHR46811">
    <property type="entry name" value="COILED-COIL-HELIX-COILED-COIL-HELIX DOMAIN-CONTAINING PROTEIN 7"/>
    <property type="match status" value="1"/>
</dbReference>
<dbReference type="AlphaFoldDB" id="A0AAN6MI43"/>
<reference evidence="5" key="1">
    <citation type="journal article" date="2023" name="Mol. Phylogenet. Evol.">
        <title>Genome-scale phylogeny and comparative genomics of the fungal order Sordariales.</title>
        <authorList>
            <person name="Hensen N."/>
            <person name="Bonometti L."/>
            <person name="Westerberg I."/>
            <person name="Brannstrom I.O."/>
            <person name="Guillou S."/>
            <person name="Cros-Aarteil S."/>
            <person name="Calhoun S."/>
            <person name="Haridas S."/>
            <person name="Kuo A."/>
            <person name="Mondo S."/>
            <person name="Pangilinan J."/>
            <person name="Riley R."/>
            <person name="LaButti K."/>
            <person name="Andreopoulos B."/>
            <person name="Lipzen A."/>
            <person name="Chen C."/>
            <person name="Yan M."/>
            <person name="Daum C."/>
            <person name="Ng V."/>
            <person name="Clum A."/>
            <person name="Steindorff A."/>
            <person name="Ohm R.A."/>
            <person name="Martin F."/>
            <person name="Silar P."/>
            <person name="Natvig D.O."/>
            <person name="Lalanne C."/>
            <person name="Gautier V."/>
            <person name="Ament-Velasquez S.L."/>
            <person name="Kruys A."/>
            <person name="Hutchinson M.I."/>
            <person name="Powell A.J."/>
            <person name="Barry K."/>
            <person name="Miller A.N."/>
            <person name="Grigoriev I.V."/>
            <person name="Debuchy R."/>
            <person name="Gladieux P."/>
            <person name="Hiltunen Thoren M."/>
            <person name="Johannesson H."/>
        </authorList>
    </citation>
    <scope>NUCLEOTIDE SEQUENCE</scope>
    <source>
        <strain evidence="5">CBS 103.79</strain>
    </source>
</reference>
<organism evidence="5 6">
    <name type="scientific">Staphylotrichum tortipilum</name>
    <dbReference type="NCBI Taxonomy" id="2831512"/>
    <lineage>
        <taxon>Eukaryota</taxon>
        <taxon>Fungi</taxon>
        <taxon>Dikarya</taxon>
        <taxon>Ascomycota</taxon>
        <taxon>Pezizomycotina</taxon>
        <taxon>Sordariomycetes</taxon>
        <taxon>Sordariomycetidae</taxon>
        <taxon>Sordariales</taxon>
        <taxon>Chaetomiaceae</taxon>
        <taxon>Staphylotrichum</taxon>
    </lineage>
</organism>
<dbReference type="PROSITE" id="PS51808">
    <property type="entry name" value="CHCH"/>
    <property type="match status" value="1"/>
</dbReference>
<evidence type="ECO:0000256" key="4">
    <source>
        <dbReference type="ARBA" id="ARBA00023157"/>
    </source>
</evidence>
<dbReference type="Proteomes" id="UP001303889">
    <property type="component" value="Unassembled WGS sequence"/>
</dbReference>
<dbReference type="PANTHER" id="PTHR46811:SF1">
    <property type="entry name" value="COILED-COIL-HELIX-COILED-COIL-HELIX DOMAIN-CONTAINING PROTEIN 7"/>
    <property type="match status" value="1"/>
</dbReference>
<sequence>MASTGDDDTHPWNTEVKAKFNAKDRSEYLDPCQDAAKRSIQCLHRNGGDKAYCHSYFQAYQECKKAWLDKRRLEKK</sequence>
<evidence type="ECO:0000256" key="2">
    <source>
        <dbReference type="ARBA" id="ARBA00004569"/>
    </source>
</evidence>
<keyword evidence="4" id="KW-1015">Disulfide bond</keyword>
<dbReference type="GO" id="GO:0033108">
    <property type="term" value="P:mitochondrial respiratory chain complex assembly"/>
    <property type="evidence" value="ECO:0007669"/>
    <property type="project" value="TreeGrafter"/>
</dbReference>
<dbReference type="InterPro" id="IPR009069">
    <property type="entry name" value="Cys_alpha_HP_mot_SF"/>
</dbReference>
<dbReference type="EMBL" id="MU855655">
    <property type="protein sequence ID" value="KAK3900596.1"/>
    <property type="molecule type" value="Genomic_DNA"/>
</dbReference>
<comment type="subcellular location">
    <subcellularLocation>
        <location evidence="2">Mitochondrion intermembrane space</location>
    </subcellularLocation>
</comment>
<keyword evidence="3" id="KW-0496">Mitochondrion</keyword>
<reference evidence="5" key="2">
    <citation type="submission" date="2023-05" db="EMBL/GenBank/DDBJ databases">
        <authorList>
            <consortium name="Lawrence Berkeley National Laboratory"/>
            <person name="Steindorff A."/>
            <person name="Hensen N."/>
            <person name="Bonometti L."/>
            <person name="Westerberg I."/>
            <person name="Brannstrom I.O."/>
            <person name="Guillou S."/>
            <person name="Cros-Aarteil S."/>
            <person name="Calhoun S."/>
            <person name="Haridas S."/>
            <person name="Kuo A."/>
            <person name="Mondo S."/>
            <person name="Pangilinan J."/>
            <person name="Riley R."/>
            <person name="Labutti K."/>
            <person name="Andreopoulos B."/>
            <person name="Lipzen A."/>
            <person name="Chen C."/>
            <person name="Yanf M."/>
            <person name="Daum C."/>
            <person name="Ng V."/>
            <person name="Clum A."/>
            <person name="Ohm R."/>
            <person name="Martin F."/>
            <person name="Silar P."/>
            <person name="Natvig D."/>
            <person name="Lalanne C."/>
            <person name="Gautier V."/>
            <person name="Ament-Velasquez S.L."/>
            <person name="Kruys A."/>
            <person name="Hutchinson M.I."/>
            <person name="Powell A.J."/>
            <person name="Barry K."/>
            <person name="Miller A.N."/>
            <person name="Grigoriev I.V."/>
            <person name="Debuchy R."/>
            <person name="Gladieux P."/>
            <person name="Thoren M.H."/>
            <person name="Johannesson H."/>
        </authorList>
    </citation>
    <scope>NUCLEOTIDE SEQUENCE</scope>
    <source>
        <strain evidence="5">CBS 103.79</strain>
    </source>
</reference>
<accession>A0AAN6MI43</accession>
<proteinExistence type="predicted"/>
<dbReference type="SUPFAM" id="SSF47072">
    <property type="entry name" value="Cysteine alpha-hairpin motif"/>
    <property type="match status" value="1"/>
</dbReference>
<dbReference type="InterPro" id="IPR051040">
    <property type="entry name" value="COX23"/>
</dbReference>
<comment type="caution">
    <text evidence="5">The sequence shown here is derived from an EMBL/GenBank/DDBJ whole genome shotgun (WGS) entry which is preliminary data.</text>
</comment>
<name>A0AAN6MI43_9PEZI</name>
<comment type="function">
    <text evidence="1">Required for the assembly of cytochrome c oxidase.</text>
</comment>
<dbReference type="GO" id="GO:0005758">
    <property type="term" value="C:mitochondrial intermembrane space"/>
    <property type="evidence" value="ECO:0007669"/>
    <property type="project" value="UniProtKB-SubCell"/>
</dbReference>
<evidence type="ECO:0000256" key="1">
    <source>
        <dbReference type="ARBA" id="ARBA00003875"/>
    </source>
</evidence>
<keyword evidence="6" id="KW-1185">Reference proteome</keyword>
<evidence type="ECO:0000256" key="3">
    <source>
        <dbReference type="ARBA" id="ARBA00023128"/>
    </source>
</evidence>
<evidence type="ECO:0000313" key="6">
    <source>
        <dbReference type="Proteomes" id="UP001303889"/>
    </source>
</evidence>